<evidence type="ECO:0000313" key="3">
    <source>
        <dbReference type="Proteomes" id="UP001254488"/>
    </source>
</evidence>
<organism evidence="2 3">
    <name type="scientific">Patiriisocius hiemis</name>
    <dbReference type="NCBI Taxonomy" id="3075604"/>
    <lineage>
        <taxon>Bacteria</taxon>
        <taxon>Pseudomonadati</taxon>
        <taxon>Bacteroidota</taxon>
        <taxon>Flavobacteriia</taxon>
        <taxon>Flavobacteriales</taxon>
        <taxon>Flavobacteriaceae</taxon>
        <taxon>Patiriisocius</taxon>
    </lineage>
</organism>
<keyword evidence="3" id="KW-1185">Reference proteome</keyword>
<dbReference type="InterPro" id="IPR036291">
    <property type="entry name" value="NAD(P)-bd_dom_sf"/>
</dbReference>
<dbReference type="Pfam" id="PF01370">
    <property type="entry name" value="Epimerase"/>
    <property type="match status" value="1"/>
</dbReference>
<name>A0ABU2YFP6_9FLAO</name>
<sequence>MITNTSLVIGANSFLGSHLIKTLYDQSESVEGVYHVKKDRLHTKVTHHAVASLHNLPDTYRTVYLVSACIPEDMNIVYSEAIHNVNVHLVQKVCSYFKRAKIVFVSSVSVYDPSTLILNESSSLQFNTGYAISKIWAETIVKNHKNFAIVRFSSLYGEGMKLTTFLPNIIKSAITNKRITLYGDGSRAQNYLHVLDAVSYLIASGKQLTSNLYLGVASTSVSNLEAAKQVALFFDNISIQFEGKDISPSYIYNNNKTVQSLNIEQTVPFKKGIASLVTWIKKQY</sequence>
<dbReference type="PANTHER" id="PTHR43245">
    <property type="entry name" value="BIFUNCTIONAL POLYMYXIN RESISTANCE PROTEIN ARNA"/>
    <property type="match status" value="1"/>
</dbReference>
<protein>
    <submittedName>
        <fullName evidence="2">NAD(P)-dependent oxidoreductase</fullName>
    </submittedName>
</protein>
<feature type="domain" description="NAD-dependent epimerase/dehydratase" evidence="1">
    <location>
        <begin position="7"/>
        <end position="203"/>
    </location>
</feature>
<evidence type="ECO:0000259" key="1">
    <source>
        <dbReference type="Pfam" id="PF01370"/>
    </source>
</evidence>
<dbReference type="Gene3D" id="3.40.50.720">
    <property type="entry name" value="NAD(P)-binding Rossmann-like Domain"/>
    <property type="match status" value="1"/>
</dbReference>
<dbReference type="RefSeq" id="WP_311332998.1">
    <property type="nucleotide sequence ID" value="NZ_JAVRHZ010000004.1"/>
</dbReference>
<comment type="caution">
    <text evidence="2">The sequence shown here is derived from an EMBL/GenBank/DDBJ whole genome shotgun (WGS) entry which is preliminary data.</text>
</comment>
<dbReference type="Proteomes" id="UP001254488">
    <property type="component" value="Unassembled WGS sequence"/>
</dbReference>
<dbReference type="InterPro" id="IPR001509">
    <property type="entry name" value="Epimerase_deHydtase"/>
</dbReference>
<proteinExistence type="predicted"/>
<dbReference type="InterPro" id="IPR050177">
    <property type="entry name" value="Lipid_A_modif_metabolic_enz"/>
</dbReference>
<gene>
    <name evidence="2" type="ORF">RM538_08525</name>
</gene>
<dbReference type="SUPFAM" id="SSF51735">
    <property type="entry name" value="NAD(P)-binding Rossmann-fold domains"/>
    <property type="match status" value="1"/>
</dbReference>
<evidence type="ECO:0000313" key="2">
    <source>
        <dbReference type="EMBL" id="MDT0556045.1"/>
    </source>
</evidence>
<dbReference type="CDD" id="cd08946">
    <property type="entry name" value="SDR_e"/>
    <property type="match status" value="1"/>
</dbReference>
<dbReference type="EMBL" id="JAVRHZ010000004">
    <property type="protein sequence ID" value="MDT0556045.1"/>
    <property type="molecule type" value="Genomic_DNA"/>
</dbReference>
<accession>A0ABU2YFP6</accession>
<reference evidence="2 3" key="1">
    <citation type="submission" date="2023-09" db="EMBL/GenBank/DDBJ databases">
        <authorList>
            <person name="Rey-Velasco X."/>
        </authorList>
    </citation>
    <scope>NUCLEOTIDE SEQUENCE [LARGE SCALE GENOMIC DNA]</scope>
    <source>
        <strain evidence="2 3">W242</strain>
    </source>
</reference>